<protein>
    <recommendedName>
        <fullName evidence="5">DUF4283 domain-containing protein</fullName>
    </recommendedName>
</protein>
<dbReference type="PANTHER" id="PTHR31286">
    <property type="entry name" value="GLYCINE-RICH CELL WALL STRUCTURAL PROTEIN 1.8-LIKE"/>
    <property type="match status" value="1"/>
</dbReference>
<accession>A0AAW0J7U2</accession>
<keyword evidence="4" id="KW-1185">Reference proteome</keyword>
<dbReference type="EMBL" id="PKMF04000653">
    <property type="protein sequence ID" value="KAK7822842.1"/>
    <property type="molecule type" value="Genomic_DNA"/>
</dbReference>
<reference evidence="3 4" key="1">
    <citation type="journal article" date="2018" name="Sci. Data">
        <title>The draft genome sequence of cork oak.</title>
        <authorList>
            <person name="Ramos A.M."/>
            <person name="Usie A."/>
            <person name="Barbosa P."/>
            <person name="Barros P.M."/>
            <person name="Capote T."/>
            <person name="Chaves I."/>
            <person name="Simoes F."/>
            <person name="Abreu I."/>
            <person name="Carrasquinho I."/>
            <person name="Faro C."/>
            <person name="Guimaraes J.B."/>
            <person name="Mendonca D."/>
            <person name="Nobrega F."/>
            <person name="Rodrigues L."/>
            <person name="Saibo N.J.M."/>
            <person name="Varela M.C."/>
            <person name="Egas C."/>
            <person name="Matos J."/>
            <person name="Miguel C.M."/>
            <person name="Oliveira M.M."/>
            <person name="Ricardo C.P."/>
            <person name="Goncalves S."/>
        </authorList>
    </citation>
    <scope>NUCLEOTIDE SEQUENCE [LARGE SCALE GENOMIC DNA]</scope>
    <source>
        <strain evidence="4">cv. HL8</strain>
    </source>
</reference>
<evidence type="ECO:0008006" key="5">
    <source>
        <dbReference type="Google" id="ProtNLM"/>
    </source>
</evidence>
<dbReference type="AlphaFoldDB" id="A0AAW0J7U2"/>
<evidence type="ECO:0000313" key="4">
    <source>
        <dbReference type="Proteomes" id="UP000237347"/>
    </source>
</evidence>
<evidence type="ECO:0000259" key="2">
    <source>
        <dbReference type="Pfam" id="PF14392"/>
    </source>
</evidence>
<gene>
    <name evidence="3" type="ORF">CFP56_036059</name>
</gene>
<dbReference type="PANTHER" id="PTHR31286:SF167">
    <property type="entry name" value="OS09G0268800 PROTEIN"/>
    <property type="match status" value="1"/>
</dbReference>
<comment type="caution">
    <text evidence="3">The sequence shown here is derived from an EMBL/GenBank/DDBJ whole genome shotgun (WGS) entry which is preliminary data.</text>
</comment>
<dbReference type="Proteomes" id="UP000237347">
    <property type="component" value="Unassembled WGS sequence"/>
</dbReference>
<feature type="domain" description="DUF4283" evidence="1">
    <location>
        <begin position="33"/>
        <end position="113"/>
    </location>
</feature>
<proteinExistence type="predicted"/>
<evidence type="ECO:0000259" key="1">
    <source>
        <dbReference type="Pfam" id="PF14111"/>
    </source>
</evidence>
<name>A0AAW0J7U2_QUESU</name>
<dbReference type="InterPro" id="IPR040256">
    <property type="entry name" value="At4g02000-like"/>
</dbReference>
<dbReference type="Pfam" id="PF14392">
    <property type="entry name" value="zf-CCHC_4"/>
    <property type="match status" value="1"/>
</dbReference>
<organism evidence="3 4">
    <name type="scientific">Quercus suber</name>
    <name type="common">Cork oak</name>
    <dbReference type="NCBI Taxonomy" id="58331"/>
    <lineage>
        <taxon>Eukaryota</taxon>
        <taxon>Viridiplantae</taxon>
        <taxon>Streptophyta</taxon>
        <taxon>Embryophyta</taxon>
        <taxon>Tracheophyta</taxon>
        <taxon>Spermatophyta</taxon>
        <taxon>Magnoliopsida</taxon>
        <taxon>eudicotyledons</taxon>
        <taxon>Gunneridae</taxon>
        <taxon>Pentapetalae</taxon>
        <taxon>rosids</taxon>
        <taxon>fabids</taxon>
        <taxon>Fagales</taxon>
        <taxon>Fagaceae</taxon>
        <taxon>Quercus</taxon>
    </lineage>
</organism>
<sequence>MEDEVCDSLDKMKLTAEEEETIAISNEGRKEAIESCHLSLIGKFLTCKSYNKLAAKNTIRRAWGLNESMQILEVGLNLFQFKFQSEFDLDRILRGGPWTFDNQLLLLKWWNRGMTVGKIRLEAASLRVQIWGASFDMVSPQVAKEVGSRFGEVEEGEWKKKKNDLNMFMRVRVALPISKPIRRGGYIAGSDGVKSWISFKYERLPIFCHYCGILGHDLKHCAAHYAVEKNGGTGCEAEKRVVHAEQGGPVGTMAAHVFSHENPRVTDKDSAVIQGKGIDIVHADSSEINAHAHTTDTNSALKEIVPKFQQDDHLVTDFSEVEETGVINNKRGGDHVKSISLENHNFNAGSFSSTSIQIGPSQLKPKSTWTRINRMDFGLGGFTNSITLPGLGKRDVSMGGQKRSKKKILGDC</sequence>
<dbReference type="Pfam" id="PF14111">
    <property type="entry name" value="DUF4283"/>
    <property type="match status" value="1"/>
</dbReference>
<feature type="domain" description="Zinc knuckle CX2CX4HX4C" evidence="2">
    <location>
        <begin position="177"/>
        <end position="222"/>
    </location>
</feature>
<dbReference type="InterPro" id="IPR025836">
    <property type="entry name" value="Zn_knuckle_CX2CX4HX4C"/>
</dbReference>
<dbReference type="InterPro" id="IPR025558">
    <property type="entry name" value="DUF4283"/>
</dbReference>
<evidence type="ECO:0000313" key="3">
    <source>
        <dbReference type="EMBL" id="KAK7822842.1"/>
    </source>
</evidence>